<dbReference type="SUPFAM" id="SSF51395">
    <property type="entry name" value="FMN-linked oxidoreductases"/>
    <property type="match status" value="1"/>
</dbReference>
<evidence type="ECO:0000313" key="2">
    <source>
        <dbReference type="EMBL" id="KAL2802445.1"/>
    </source>
</evidence>
<name>A0ABR4GTP6_9EURO</name>
<evidence type="ECO:0000313" key="3">
    <source>
        <dbReference type="Proteomes" id="UP001610334"/>
    </source>
</evidence>
<dbReference type="PANTHER" id="PTHR22893:SF91">
    <property type="entry name" value="NADPH DEHYDROGENASE 2-RELATED"/>
    <property type="match status" value="1"/>
</dbReference>
<dbReference type="Proteomes" id="UP001610334">
    <property type="component" value="Unassembled WGS sequence"/>
</dbReference>
<protein>
    <recommendedName>
        <fullName evidence="1">NADH:flavin oxidoreductase/NADH oxidase N-terminal domain-containing protein</fullName>
    </recommendedName>
</protein>
<feature type="domain" description="NADH:flavin oxidoreductase/NADH oxidase N-terminal" evidence="1">
    <location>
        <begin position="486"/>
        <end position="683"/>
    </location>
</feature>
<comment type="caution">
    <text evidence="2">The sequence shown here is derived from an EMBL/GenBank/DDBJ whole genome shotgun (WGS) entry which is preliminary data.</text>
</comment>
<organism evidence="2 3">
    <name type="scientific">Aspergillus granulosus</name>
    <dbReference type="NCBI Taxonomy" id="176169"/>
    <lineage>
        <taxon>Eukaryota</taxon>
        <taxon>Fungi</taxon>
        <taxon>Dikarya</taxon>
        <taxon>Ascomycota</taxon>
        <taxon>Pezizomycotina</taxon>
        <taxon>Eurotiomycetes</taxon>
        <taxon>Eurotiomycetidae</taxon>
        <taxon>Eurotiales</taxon>
        <taxon>Aspergillaceae</taxon>
        <taxon>Aspergillus</taxon>
        <taxon>Aspergillus subgen. Nidulantes</taxon>
    </lineage>
</organism>
<dbReference type="EMBL" id="JBFXLT010000182">
    <property type="protein sequence ID" value="KAL2802445.1"/>
    <property type="molecule type" value="Genomic_DNA"/>
</dbReference>
<gene>
    <name evidence="2" type="ORF">BJX63DRAFT_437861</name>
</gene>
<dbReference type="Pfam" id="PF00724">
    <property type="entry name" value="Oxidored_FMN"/>
    <property type="match status" value="1"/>
</dbReference>
<dbReference type="InterPro" id="IPR013785">
    <property type="entry name" value="Aldolase_TIM"/>
</dbReference>
<dbReference type="InterPro" id="IPR045247">
    <property type="entry name" value="Oye-like"/>
</dbReference>
<dbReference type="InterPro" id="IPR001155">
    <property type="entry name" value="OxRdtase_FMN_N"/>
</dbReference>
<dbReference type="Gene3D" id="3.20.20.70">
    <property type="entry name" value="Aldolase class I"/>
    <property type="match status" value="1"/>
</dbReference>
<keyword evidence="3" id="KW-1185">Reference proteome</keyword>
<reference evidence="2 3" key="1">
    <citation type="submission" date="2024-07" db="EMBL/GenBank/DDBJ databases">
        <title>Section-level genome sequencing and comparative genomics of Aspergillus sections Usti and Cavernicolus.</title>
        <authorList>
            <consortium name="Lawrence Berkeley National Laboratory"/>
            <person name="Nybo J.L."/>
            <person name="Vesth T.C."/>
            <person name="Theobald S."/>
            <person name="Frisvad J.C."/>
            <person name="Larsen T.O."/>
            <person name="Kjaerboelling I."/>
            <person name="Rothschild-Mancinelli K."/>
            <person name="Lyhne E.K."/>
            <person name="Kogle M.E."/>
            <person name="Barry K."/>
            <person name="Clum A."/>
            <person name="Na H."/>
            <person name="Ledsgaard L."/>
            <person name="Lin J."/>
            <person name="Lipzen A."/>
            <person name="Kuo A."/>
            <person name="Riley R."/>
            <person name="Mondo S."/>
            <person name="Labutti K."/>
            <person name="Haridas S."/>
            <person name="Pangalinan J."/>
            <person name="Salamov A.A."/>
            <person name="Simmons B.A."/>
            <person name="Magnuson J.K."/>
            <person name="Chen J."/>
            <person name="Drula E."/>
            <person name="Henrissat B."/>
            <person name="Wiebenga A."/>
            <person name="Lubbers R.J."/>
            <person name="Gomes A.C."/>
            <person name="Makela M.R."/>
            <person name="Stajich J."/>
            <person name="Grigoriev I.V."/>
            <person name="Mortensen U.H."/>
            <person name="De Vries R.P."/>
            <person name="Baker S.E."/>
            <person name="Andersen M.R."/>
        </authorList>
    </citation>
    <scope>NUCLEOTIDE SEQUENCE [LARGE SCALE GENOMIC DNA]</scope>
    <source>
        <strain evidence="2 3">CBS 588.65</strain>
    </source>
</reference>
<proteinExistence type="predicted"/>
<accession>A0ABR4GTP6</accession>
<evidence type="ECO:0000259" key="1">
    <source>
        <dbReference type="Pfam" id="PF00724"/>
    </source>
</evidence>
<sequence length="708" mass="79086">MGRAAKPFLFVHSSGPTHVYRRDEQVKTDIRRHIMVGIGKARRKPLRNPKIDVLMQPLSDREGHHLESEKARRDRLPNETIMDGQLPGSPRFPFWDQNPLVVLERCWGMDMFSAYGIAFVVNEGRRRTTKGDVAGGFWFPFAFRASEFLRHFRHILTSPEMLAAVAHVSEKKFQAIALERSTGTIACIEAKLATRDTGITTANNVIRGVLASICYNFVCADFSHASVHLTGLEQLIAARGGIDSLQDDSDLRLMIFWVDIIASLICAWKPRFPIPSDLIPDLPLLPQIDILALPLRYLANQPNSVPDKYTTAVLYCLRDLWRAATYIESNIPPRDSHLWAHEESVGLRLNPITHRLLSLSAPSGLASHHTPIARALRLGQIVWIILVKRRFQSYPGSAAVYASNLLRLLSDRRAWAGDAGLPSVRLWLLVLCGMGLSQNGRNILRAALARWSHFGSEFDQGGKGVFFDNRDLPGSPVPFGGEGGVEEYVDSHAITLDDIHDVVSQFARAAKLAIEIAGFDGVEIHGANEYLLDSFVHDNINMRTDDYGGSFENRLRFPLEVVDAVIDAIGAGRTAIRLAPFHILQETRDRDRISTFSALSAELEKRALAEGQDQDQEKDSGEAVSIWPFRRVLKNTTVIGAGGYDAVSAAKAIEEGRIDLAAFRRYFTSNPDLPDRLFKGLPLPKYHRPTFYTPGEEGYLGWLRRSES</sequence>
<dbReference type="PANTHER" id="PTHR22893">
    <property type="entry name" value="NADH OXIDOREDUCTASE-RELATED"/>
    <property type="match status" value="1"/>
</dbReference>